<name>A9EEB3_9LAMI</name>
<dbReference type="InterPro" id="IPR051504">
    <property type="entry name" value="Plant_metabolite_acyltrans"/>
</dbReference>
<reference evidence="3" key="1">
    <citation type="journal article" date="2007" name="Plant Cell Physiol.">
        <title>Engineering of the rose flavonoid biosynthetic pathway successfully generated blue-hued flowers accumulating delphinidin.</title>
        <authorList>
            <person name="Katsumoto Y."/>
            <person name="Fukuchi-Mizutani M."/>
            <person name="Fukui Y."/>
            <person name="Brugliera F."/>
            <person name="Holton T.A."/>
            <person name="Karan M."/>
            <person name="Nakamura N."/>
            <person name="Yonekura-Sakakibara K."/>
            <person name="Togami J."/>
            <person name="Pigeaire A."/>
            <person name="Tao G.-Q."/>
            <person name="Nehra N.S."/>
            <person name="Lu C.-Y."/>
            <person name="Dyson B.K."/>
            <person name="Tsuda S."/>
            <person name="Ashikari T."/>
            <person name="Kusumi T."/>
            <person name="Mason J.G."/>
            <person name="Tanaka Y."/>
        </authorList>
    </citation>
    <scope>NUCLEOTIDE SEQUENCE</scope>
</reference>
<evidence type="ECO:0000313" key="3">
    <source>
        <dbReference type="EMBL" id="BAF93857.1"/>
    </source>
</evidence>
<dbReference type="PANTHER" id="PTHR31625">
    <property type="match status" value="1"/>
</dbReference>
<dbReference type="Gene3D" id="3.30.559.10">
    <property type="entry name" value="Chloramphenicol acetyltransferase-like domain"/>
    <property type="match status" value="2"/>
</dbReference>
<dbReference type="Pfam" id="PF02458">
    <property type="entry name" value="Transferase"/>
    <property type="match status" value="2"/>
</dbReference>
<dbReference type="GO" id="GO:0016747">
    <property type="term" value="F:acyltransferase activity, transferring groups other than amino-acyl groups"/>
    <property type="evidence" value="ECO:0007669"/>
    <property type="project" value="UniProtKB-ARBA"/>
</dbReference>
<sequence>MAVEAPKTICAVLENSLITPQSTDTEQTLSLTFFDIKWVHFHPMQCLVLYNFPCSKSHFLEATVPSFKSSLSKTLRHYLPLSGNLYYPNPTHDMDDDESNMPEIRYKPGDSVSLTVAEYFSGHEDNTTTEEYFNYLTGNFQRDCDQFYDLLPDFRDPETESNCTVIPLIAVQITLFPGAGICLGVINSHVVGDASSIVGFIKAWSKVAMYEDDEEILANNNLIPSYDRSVVKDPKGIKSLLWNKMKNVKYQPQPAKHLPTNKVRATYTLRKNDIERLKTRIRSKKPGTTCLSSFTIATAYAWTCLAKSAAEAEEQVVQDSDDEHLLMPVDLRPRIDPPLPPSYFGNCVLPSFAKTTHGLLKGELGLFNAVEVISDVITGIVSKKYDLFKDLDRQGEIFRALFGKRVLAIMGSPKFDLYEVDFGWGKPKKIEPVSIDRERTTMWISKSGEFEGGLEIGFSFNKKKMDAFGECFNSGLKDI</sequence>
<dbReference type="AlphaFoldDB" id="A9EEB3"/>
<keyword evidence="2 3" id="KW-0012">Acyltransferase</keyword>
<evidence type="ECO:0000256" key="2">
    <source>
        <dbReference type="ARBA" id="ARBA00023315"/>
    </source>
</evidence>
<organism evidence="3">
    <name type="scientific">Torenia hybrid cultivar</name>
    <dbReference type="NCBI Taxonomy" id="75807"/>
    <lineage>
        <taxon>Eukaryota</taxon>
        <taxon>Viridiplantae</taxon>
        <taxon>Streptophyta</taxon>
        <taxon>Embryophyta</taxon>
        <taxon>Tracheophyta</taxon>
        <taxon>Spermatophyta</taxon>
        <taxon>Magnoliopsida</taxon>
        <taxon>eudicotyledons</taxon>
        <taxon>Gunneridae</taxon>
        <taxon>Pentapetalae</taxon>
        <taxon>asterids</taxon>
        <taxon>lamiids</taxon>
        <taxon>Lamiales</taxon>
        <taxon>Linderniaceae</taxon>
        <taxon>Torenia</taxon>
    </lineage>
</organism>
<accession>A9EEB3</accession>
<dbReference type="InterPro" id="IPR023213">
    <property type="entry name" value="CAT-like_dom_sf"/>
</dbReference>
<keyword evidence="1 3" id="KW-0808">Transferase</keyword>
<protein>
    <submittedName>
        <fullName evidence="3">Anthocyanin acyltransferase</fullName>
    </submittedName>
</protein>
<gene>
    <name evidence="3" type="primary">5AT</name>
</gene>
<evidence type="ECO:0000256" key="1">
    <source>
        <dbReference type="ARBA" id="ARBA00022679"/>
    </source>
</evidence>
<dbReference type="EMBL" id="AB332099">
    <property type="protein sequence ID" value="BAF93857.1"/>
    <property type="molecule type" value="mRNA"/>
</dbReference>
<proteinExistence type="evidence at transcript level"/>